<protein>
    <submittedName>
        <fullName evidence="4">TlpA disulfide reductase family protein</fullName>
    </submittedName>
</protein>
<evidence type="ECO:0000313" key="5">
    <source>
        <dbReference type="Proteomes" id="UP001230978"/>
    </source>
</evidence>
<organism evidence="4 5">
    <name type="scientific">Fuscovulum ytuae</name>
    <dbReference type="NCBI Taxonomy" id="3042299"/>
    <lineage>
        <taxon>Bacteria</taxon>
        <taxon>Pseudomonadati</taxon>
        <taxon>Pseudomonadota</taxon>
        <taxon>Alphaproteobacteria</taxon>
        <taxon>Rhodobacterales</taxon>
        <taxon>Paracoccaceae</taxon>
        <taxon>Fuscovulum</taxon>
    </lineage>
</organism>
<dbReference type="RefSeq" id="WP_281470020.1">
    <property type="nucleotide sequence ID" value="NZ_CP124535.1"/>
</dbReference>
<keyword evidence="5" id="KW-1185">Reference proteome</keyword>
<dbReference type="SUPFAM" id="SSF52833">
    <property type="entry name" value="Thioredoxin-like"/>
    <property type="match status" value="1"/>
</dbReference>
<reference evidence="4 5" key="1">
    <citation type="submission" date="2023-04" db="EMBL/GenBank/DDBJ databases">
        <title>YMD61, complete Genome.</title>
        <authorList>
            <person name="Zhang J."/>
        </authorList>
    </citation>
    <scope>NUCLEOTIDE SEQUENCE [LARGE SCALE GENOMIC DNA]</scope>
    <source>
        <strain evidence="4 5">YMD61</strain>
    </source>
</reference>
<dbReference type="InterPro" id="IPR036249">
    <property type="entry name" value="Thioredoxin-like_sf"/>
</dbReference>
<evidence type="ECO:0000259" key="3">
    <source>
        <dbReference type="PROSITE" id="PS51352"/>
    </source>
</evidence>
<dbReference type="InterPro" id="IPR017937">
    <property type="entry name" value="Thioredoxin_CS"/>
</dbReference>
<dbReference type="InterPro" id="IPR000866">
    <property type="entry name" value="AhpC/TSA"/>
</dbReference>
<dbReference type="Gene3D" id="3.40.30.10">
    <property type="entry name" value="Glutaredoxin"/>
    <property type="match status" value="1"/>
</dbReference>
<evidence type="ECO:0000313" key="4">
    <source>
        <dbReference type="EMBL" id="WGV18119.1"/>
    </source>
</evidence>
<proteinExistence type="predicted"/>
<dbReference type="CDD" id="cd02966">
    <property type="entry name" value="TlpA_like_family"/>
    <property type="match status" value="1"/>
</dbReference>
<dbReference type="PROSITE" id="PS00194">
    <property type="entry name" value="THIOREDOXIN_1"/>
    <property type="match status" value="1"/>
</dbReference>
<evidence type="ECO:0000256" key="1">
    <source>
        <dbReference type="ARBA" id="ARBA00023284"/>
    </source>
</evidence>
<gene>
    <name evidence="4" type="ORF">QF092_14590</name>
</gene>
<dbReference type="PROSITE" id="PS51352">
    <property type="entry name" value="THIOREDOXIN_2"/>
    <property type="match status" value="1"/>
</dbReference>
<name>A0ABY8QB68_9RHOB</name>
<sequence>MLRKILAVLYTALAIGANAALAGPALAGDVADLREGDMKKLALHAEPVAVPDGVFLDAADAEVPLAQWRGQWVVLNFWATWCAPCRKEMPSLLRLQQAMPEIAVLPVATGRNAVEGIERFYEEAGVQALPILRDPRSDFARPMAVMGLPVTVILNPEGQEVGRLIGDAEWDSAHAQTIIRALMAGNAQ</sequence>
<feature type="domain" description="Thioredoxin" evidence="3">
    <location>
        <begin position="44"/>
        <end position="184"/>
    </location>
</feature>
<dbReference type="Proteomes" id="UP001230978">
    <property type="component" value="Chromosome"/>
</dbReference>
<dbReference type="InterPro" id="IPR013766">
    <property type="entry name" value="Thioredoxin_domain"/>
</dbReference>
<dbReference type="PANTHER" id="PTHR42852:SF18">
    <property type="entry name" value="CHROMOSOME UNDETERMINED SCAFFOLD_47, WHOLE GENOME SHOTGUN SEQUENCE"/>
    <property type="match status" value="1"/>
</dbReference>
<evidence type="ECO:0000256" key="2">
    <source>
        <dbReference type="SAM" id="SignalP"/>
    </source>
</evidence>
<feature type="signal peptide" evidence="2">
    <location>
        <begin position="1"/>
        <end position="19"/>
    </location>
</feature>
<dbReference type="InterPro" id="IPR050553">
    <property type="entry name" value="Thioredoxin_ResA/DsbE_sf"/>
</dbReference>
<keyword evidence="2" id="KW-0732">Signal</keyword>
<dbReference type="EMBL" id="CP124535">
    <property type="protein sequence ID" value="WGV18119.1"/>
    <property type="molecule type" value="Genomic_DNA"/>
</dbReference>
<keyword evidence="1" id="KW-0676">Redox-active center</keyword>
<feature type="chain" id="PRO_5045859086" evidence="2">
    <location>
        <begin position="20"/>
        <end position="188"/>
    </location>
</feature>
<dbReference type="PANTHER" id="PTHR42852">
    <property type="entry name" value="THIOL:DISULFIDE INTERCHANGE PROTEIN DSBE"/>
    <property type="match status" value="1"/>
</dbReference>
<dbReference type="Pfam" id="PF00578">
    <property type="entry name" value="AhpC-TSA"/>
    <property type="match status" value="1"/>
</dbReference>
<accession>A0ABY8QB68</accession>